<reference evidence="1" key="1">
    <citation type="submission" date="2019-08" db="EMBL/GenBank/DDBJ databases">
        <authorList>
            <person name="Kucharzyk K."/>
            <person name="Murdoch R.W."/>
            <person name="Higgins S."/>
            <person name="Loffler F."/>
        </authorList>
    </citation>
    <scope>NUCLEOTIDE SEQUENCE</scope>
</reference>
<proteinExistence type="predicted"/>
<comment type="caution">
    <text evidence="1">The sequence shown here is derived from an EMBL/GenBank/DDBJ whole genome shotgun (WGS) entry which is preliminary data.</text>
</comment>
<sequence length="211" mass="24453">MITGTSQTSGKRNIFQVEFHGLFVLSVAGQRDVSVCFYATRTFVDTRSRVSLAIDSCNTRVCQAEWDIRHFTPRQVHVVFIAADFRAYHFAFLASRAILLNYITRIVGNLDIEIAIAIFAYPLNLTIEHQRDVGMARRFRHLGRGDTRCTVERRKHLAQLNHLTSDGKSFFHQQHLMIHICQTQRRFLARDSTSYHQRIVIVILLFHNLLP</sequence>
<name>A0A645C5I1_9ZZZZ</name>
<gene>
    <name evidence="1" type="ORF">SDC9_119878</name>
</gene>
<accession>A0A645C5I1</accession>
<organism evidence="1">
    <name type="scientific">bioreactor metagenome</name>
    <dbReference type="NCBI Taxonomy" id="1076179"/>
    <lineage>
        <taxon>unclassified sequences</taxon>
        <taxon>metagenomes</taxon>
        <taxon>ecological metagenomes</taxon>
    </lineage>
</organism>
<dbReference type="EMBL" id="VSSQ01025029">
    <property type="protein sequence ID" value="MPM72902.1"/>
    <property type="molecule type" value="Genomic_DNA"/>
</dbReference>
<protein>
    <submittedName>
        <fullName evidence="1">Uncharacterized protein</fullName>
    </submittedName>
</protein>
<evidence type="ECO:0000313" key="1">
    <source>
        <dbReference type="EMBL" id="MPM72902.1"/>
    </source>
</evidence>
<dbReference type="AlphaFoldDB" id="A0A645C5I1"/>